<sequence>MNPTDFWADAPDDWDGELPPWHEYAGPPLTDELVRAAEEVLGYRLPAAYLDILRIQNGGLPRRRYAPVGRGWVEITGLFGVGGWYGIDNPDRGSRYAIREWGYPDTGVVIAPTPAGGHEAVVLDYSGCGPAGEPRVVRVVAEGGRPEVVDLAPDFASFVAALAVCPG</sequence>
<organism evidence="2 3">
    <name type="scientific">Fimbriiglobus ruber</name>
    <dbReference type="NCBI Taxonomy" id="1908690"/>
    <lineage>
        <taxon>Bacteria</taxon>
        <taxon>Pseudomonadati</taxon>
        <taxon>Planctomycetota</taxon>
        <taxon>Planctomycetia</taxon>
        <taxon>Gemmatales</taxon>
        <taxon>Gemmataceae</taxon>
        <taxon>Fimbriiglobus</taxon>
    </lineage>
</organism>
<keyword evidence="3" id="KW-1185">Reference proteome</keyword>
<dbReference type="InterPro" id="IPR037883">
    <property type="entry name" value="Knr4/Smi1-like_sf"/>
</dbReference>
<dbReference type="Proteomes" id="UP000214646">
    <property type="component" value="Unassembled WGS sequence"/>
</dbReference>
<protein>
    <recommendedName>
        <fullName evidence="1">Knr4/Smi1-like domain-containing protein</fullName>
    </recommendedName>
</protein>
<accession>A0A225E0P8</accession>
<dbReference type="InterPro" id="IPR018958">
    <property type="entry name" value="Knr4/Smi1-like_dom"/>
</dbReference>
<name>A0A225E0P8_9BACT</name>
<dbReference type="EMBL" id="NIDE01000005">
    <property type="protein sequence ID" value="OWK42255.1"/>
    <property type="molecule type" value="Genomic_DNA"/>
</dbReference>
<comment type="caution">
    <text evidence="2">The sequence shown here is derived from an EMBL/GenBank/DDBJ whole genome shotgun (WGS) entry which is preliminary data.</text>
</comment>
<dbReference type="AlphaFoldDB" id="A0A225E0P8"/>
<evidence type="ECO:0000313" key="3">
    <source>
        <dbReference type="Proteomes" id="UP000214646"/>
    </source>
</evidence>
<dbReference type="SMART" id="SM00860">
    <property type="entry name" value="SMI1_KNR4"/>
    <property type="match status" value="1"/>
</dbReference>
<proteinExistence type="predicted"/>
<dbReference type="Pfam" id="PF09346">
    <property type="entry name" value="SMI1_KNR4"/>
    <property type="match status" value="1"/>
</dbReference>
<dbReference type="OrthoDB" id="8657476at2"/>
<feature type="domain" description="Knr4/Smi1-like" evidence="1">
    <location>
        <begin position="28"/>
        <end position="161"/>
    </location>
</feature>
<evidence type="ECO:0000313" key="2">
    <source>
        <dbReference type="EMBL" id="OWK42255.1"/>
    </source>
</evidence>
<dbReference type="RefSeq" id="WP_088255445.1">
    <property type="nucleotide sequence ID" value="NZ_NIDE01000005.1"/>
</dbReference>
<evidence type="ECO:0000259" key="1">
    <source>
        <dbReference type="SMART" id="SM00860"/>
    </source>
</evidence>
<gene>
    <name evidence="2" type="ORF">FRUB_04333</name>
</gene>
<dbReference type="Gene3D" id="3.40.1580.10">
    <property type="entry name" value="SMI1/KNR4-like"/>
    <property type="match status" value="1"/>
</dbReference>
<dbReference type="SUPFAM" id="SSF160631">
    <property type="entry name" value="SMI1/KNR4-like"/>
    <property type="match status" value="1"/>
</dbReference>
<reference evidence="3" key="1">
    <citation type="submission" date="2017-06" db="EMBL/GenBank/DDBJ databases">
        <title>Genome analysis of Fimbriiglobus ruber SP5, the first member of the order Planctomycetales with confirmed chitinolytic capability.</title>
        <authorList>
            <person name="Ravin N.V."/>
            <person name="Rakitin A.L."/>
            <person name="Ivanova A.A."/>
            <person name="Beletsky A.V."/>
            <person name="Kulichevskaya I.S."/>
            <person name="Mardanov A.V."/>
            <person name="Dedysh S.N."/>
        </authorList>
    </citation>
    <scope>NUCLEOTIDE SEQUENCE [LARGE SCALE GENOMIC DNA]</scope>
    <source>
        <strain evidence="3">SP5</strain>
    </source>
</reference>